<reference evidence="1" key="2">
    <citation type="submission" date="2021-04" db="EMBL/GenBank/DDBJ databases">
        <authorList>
            <person name="Gilroy R."/>
        </authorList>
    </citation>
    <scope>NUCLEOTIDE SEQUENCE</scope>
    <source>
        <strain evidence="1">ChiSjej3B21-8574</strain>
    </source>
</reference>
<dbReference type="AlphaFoldDB" id="A0A9D2PLI0"/>
<dbReference type="EMBL" id="DWWD01000048">
    <property type="protein sequence ID" value="HJC51474.1"/>
    <property type="molecule type" value="Genomic_DNA"/>
</dbReference>
<proteinExistence type="predicted"/>
<reference evidence="1" key="1">
    <citation type="journal article" date="2021" name="PeerJ">
        <title>Extensive microbial diversity within the chicken gut microbiome revealed by metagenomics and culture.</title>
        <authorList>
            <person name="Gilroy R."/>
            <person name="Ravi A."/>
            <person name="Getino M."/>
            <person name="Pursley I."/>
            <person name="Horton D.L."/>
            <person name="Alikhan N.F."/>
            <person name="Baker D."/>
            <person name="Gharbi K."/>
            <person name="Hall N."/>
            <person name="Watson M."/>
            <person name="Adriaenssens E.M."/>
            <person name="Foster-Nyarko E."/>
            <person name="Jarju S."/>
            <person name="Secka A."/>
            <person name="Antonio M."/>
            <person name="Oren A."/>
            <person name="Chaudhuri R.R."/>
            <person name="La Ragione R."/>
            <person name="Hildebrand F."/>
            <person name="Pallen M.J."/>
        </authorList>
    </citation>
    <scope>NUCLEOTIDE SEQUENCE</scope>
    <source>
        <strain evidence="1">ChiSjej3B21-8574</strain>
    </source>
</reference>
<accession>A0A9D2PLI0</accession>
<organism evidence="1 2">
    <name type="scientific">Candidatus Anaerostipes avistercoris</name>
    <dbReference type="NCBI Taxonomy" id="2838462"/>
    <lineage>
        <taxon>Bacteria</taxon>
        <taxon>Bacillati</taxon>
        <taxon>Bacillota</taxon>
        <taxon>Clostridia</taxon>
        <taxon>Lachnospirales</taxon>
        <taxon>Lachnospiraceae</taxon>
        <taxon>Anaerostipes</taxon>
    </lineage>
</organism>
<dbReference type="Proteomes" id="UP000823904">
    <property type="component" value="Unassembled WGS sequence"/>
</dbReference>
<gene>
    <name evidence="1" type="ORF">H9754_13050</name>
</gene>
<name>A0A9D2PLI0_9FIRM</name>
<comment type="caution">
    <text evidence="1">The sequence shown here is derived from an EMBL/GenBank/DDBJ whole genome shotgun (WGS) entry which is preliminary data.</text>
</comment>
<protein>
    <submittedName>
        <fullName evidence="1">Uncharacterized protein</fullName>
    </submittedName>
</protein>
<evidence type="ECO:0000313" key="1">
    <source>
        <dbReference type="EMBL" id="HJC51474.1"/>
    </source>
</evidence>
<evidence type="ECO:0000313" key="2">
    <source>
        <dbReference type="Proteomes" id="UP000823904"/>
    </source>
</evidence>
<sequence>MMKRICFDFVIDVTESAAVNLPAVHLFCDDLIRKGFQDILQKFYYGITVFYGKKKPARICRFEGKIFTDHLYEFHRVFEEIESGYGSMDGIDDITGGIKCSAEKFRDKDGLKIMLVFSDSYVKKDGLKDIGIVPAQKIYLYLASKEELGDVEMTPFWGIPMMNGRNRVDHRLSPTLHRLSDIFDVQKREERMEEIIADIVEAM</sequence>